<dbReference type="PANTHER" id="PTHR34391:SF1">
    <property type="entry name" value="UPF0658 GOLGI APPARATUS MEMBRANE PROTEIN C1952.10C-RELATED"/>
    <property type="match status" value="1"/>
</dbReference>
<evidence type="ECO:0000313" key="3">
    <source>
        <dbReference type="Proteomes" id="UP001583280"/>
    </source>
</evidence>
<evidence type="ECO:0000256" key="1">
    <source>
        <dbReference type="SAM" id="Phobius"/>
    </source>
</evidence>
<protein>
    <submittedName>
        <fullName evidence="2">Uncharacterized protein</fullName>
    </submittedName>
</protein>
<feature type="transmembrane region" description="Helical" evidence="1">
    <location>
        <begin position="239"/>
        <end position="263"/>
    </location>
</feature>
<keyword evidence="1" id="KW-1133">Transmembrane helix</keyword>
<keyword evidence="3" id="KW-1185">Reference proteome</keyword>
<name>A0ABR3Z1Z8_9PEZI</name>
<gene>
    <name evidence="2" type="ORF">Cpir12675_003842</name>
</gene>
<feature type="transmembrane region" description="Helical" evidence="1">
    <location>
        <begin position="93"/>
        <end position="113"/>
    </location>
</feature>
<dbReference type="Proteomes" id="UP001583280">
    <property type="component" value="Unassembled WGS sequence"/>
</dbReference>
<dbReference type="PANTHER" id="PTHR34391">
    <property type="entry name" value="UPF0658 GOLGI APPARATUS MEMBRANE PROTEIN C1952.10C-RELATED"/>
    <property type="match status" value="1"/>
</dbReference>
<dbReference type="EMBL" id="JAWDJO010000098">
    <property type="protein sequence ID" value="KAL1894058.1"/>
    <property type="molecule type" value="Genomic_DNA"/>
</dbReference>
<feature type="transmembrane region" description="Helical" evidence="1">
    <location>
        <begin position="50"/>
        <end position="73"/>
    </location>
</feature>
<keyword evidence="1" id="KW-0812">Transmembrane</keyword>
<feature type="transmembrane region" description="Helical" evidence="1">
    <location>
        <begin position="302"/>
        <end position="320"/>
    </location>
</feature>
<evidence type="ECO:0000313" key="2">
    <source>
        <dbReference type="EMBL" id="KAL1894058.1"/>
    </source>
</evidence>
<feature type="transmembrane region" description="Helical" evidence="1">
    <location>
        <begin position="120"/>
        <end position="140"/>
    </location>
</feature>
<accession>A0ABR3Z1Z8</accession>
<feature type="transmembrane region" description="Helical" evidence="1">
    <location>
        <begin position="340"/>
        <end position="361"/>
    </location>
</feature>
<proteinExistence type="predicted"/>
<feature type="transmembrane region" description="Helical" evidence="1">
    <location>
        <begin position="275"/>
        <end position="295"/>
    </location>
</feature>
<organism evidence="2 3">
    <name type="scientific">Ceratocystis pirilliformis</name>
    <dbReference type="NCBI Taxonomy" id="259994"/>
    <lineage>
        <taxon>Eukaryota</taxon>
        <taxon>Fungi</taxon>
        <taxon>Dikarya</taxon>
        <taxon>Ascomycota</taxon>
        <taxon>Pezizomycotina</taxon>
        <taxon>Sordariomycetes</taxon>
        <taxon>Hypocreomycetidae</taxon>
        <taxon>Microascales</taxon>
        <taxon>Ceratocystidaceae</taxon>
        <taxon>Ceratocystis</taxon>
    </lineage>
</organism>
<keyword evidence="1" id="KW-0472">Membrane</keyword>
<feature type="transmembrane region" description="Helical" evidence="1">
    <location>
        <begin position="192"/>
        <end position="218"/>
    </location>
</feature>
<sequence length="407" mass="46196">MAAPYNDRNYNMQAFNDVPAHHGEATSKGIPSSRSNGMTTHFADTWWPRFFFGVVSVQAVVCLVIESYVFYKFQDSIDDGPDSNAAAVVQRKTIPTFLALFIFGFLYEMVLVWDALRLKNTIQVIGLCFANMAMMVYTAIQVDQIHDALRVISGVLDSTQKSIYGNDSQAPDSMFPNVLKDELPASHYWADISGYLIAMPCFCAVTTLCMIFAAWKLYQEFAWDILKYIGADYRMKKRFLHYQVYIALLKFDFFFFLGFMIQFLVVVTNHGDPEFGLTIAIIPVTVAILLGASFATRREIKSLMIITMMLYFVALAYFVFKLVRIYQPTYRKDYYPVKKSLTAFAVITIALLLVTIANGYMCMRSFGKGLKAHLQSAKADAEKAENNNNSIHMVDIKPMPLSRMTID</sequence>
<dbReference type="InterPro" id="IPR040410">
    <property type="entry name" value="UPF0658_Golgi"/>
</dbReference>
<comment type="caution">
    <text evidence="2">The sequence shown here is derived from an EMBL/GenBank/DDBJ whole genome shotgun (WGS) entry which is preliminary data.</text>
</comment>
<reference evidence="2 3" key="1">
    <citation type="journal article" date="2024" name="IMA Fungus">
        <title>IMA Genome - F19 : A genome assembly and annotation guide to empower mycologists, including annotated draft genome sequences of Ceratocystis pirilliformis, Diaporthe australafricana, Fusarium ophioides, Paecilomyces lecythidis, and Sporothrix stenoceras.</title>
        <authorList>
            <person name="Aylward J."/>
            <person name="Wilson A.M."/>
            <person name="Visagie C.M."/>
            <person name="Spraker J."/>
            <person name="Barnes I."/>
            <person name="Buitendag C."/>
            <person name="Ceriani C."/>
            <person name="Del Mar Angel L."/>
            <person name="du Plessis D."/>
            <person name="Fuchs T."/>
            <person name="Gasser K."/>
            <person name="Kramer D."/>
            <person name="Li W."/>
            <person name="Munsamy K."/>
            <person name="Piso A."/>
            <person name="Price J.L."/>
            <person name="Sonnekus B."/>
            <person name="Thomas C."/>
            <person name="van der Nest A."/>
            <person name="van Dijk A."/>
            <person name="van Heerden A."/>
            <person name="van Vuuren N."/>
            <person name="Yilmaz N."/>
            <person name="Duong T.A."/>
            <person name="van der Merwe N.A."/>
            <person name="Wingfield M.J."/>
            <person name="Wingfield B.D."/>
        </authorList>
    </citation>
    <scope>NUCLEOTIDE SEQUENCE [LARGE SCALE GENOMIC DNA]</scope>
    <source>
        <strain evidence="2 3">CMW 12675</strain>
    </source>
</reference>